<keyword evidence="3" id="KW-1185">Reference proteome</keyword>
<accession>A0AA38ID44</accession>
<dbReference type="GO" id="GO:0003824">
    <property type="term" value="F:catalytic activity"/>
    <property type="evidence" value="ECO:0007669"/>
    <property type="project" value="InterPro"/>
</dbReference>
<proteinExistence type="predicted"/>
<dbReference type="PANTHER" id="PTHR33776">
    <property type="entry name" value="ENDO/EXONUCLEASE/PHOSPHATASE DOMAIN-CONTAINING PROTEIN"/>
    <property type="match status" value="1"/>
</dbReference>
<comment type="caution">
    <text evidence="2">The sequence shown here is derived from an EMBL/GenBank/DDBJ whole genome shotgun (WGS) entry which is preliminary data.</text>
</comment>
<gene>
    <name evidence="2" type="ORF">Zmor_014784</name>
</gene>
<dbReference type="PANTHER" id="PTHR33776:SF3">
    <property type="entry name" value="PHD-TYPE DOMAIN-CONTAINING PROTEIN"/>
    <property type="match status" value="1"/>
</dbReference>
<feature type="domain" description="Endonuclease/exonuclease/phosphatase" evidence="1">
    <location>
        <begin position="32"/>
        <end position="189"/>
    </location>
</feature>
<dbReference type="Gene3D" id="3.60.10.10">
    <property type="entry name" value="Endonuclease/exonuclease/phosphatase"/>
    <property type="match status" value="1"/>
</dbReference>
<protein>
    <recommendedName>
        <fullName evidence="1">Endonuclease/exonuclease/phosphatase domain-containing protein</fullName>
    </recommendedName>
</protein>
<sequence length="263" mass="30017">MTNDLLLLNIQALTTTKCDVLFAELISNNIKFLCLTETWCTATSAETFNFPGYNLAAFFSRNEFKGGGVGIWSRSDLQVTALNISSYCHDKHFEICGVTWDNGVRVFLFTCYRSPGSDFNFFCNKLCEVLDMFYKSNAYVVICGDFNVDPIRDRGSFDYLKHILGTYNLTDKVKTPTRDKNILDNVFTNIPNTNFCTTEEVTFSDHNVVYCDGYFKRSTGMTKKPVSQKRIYNETNVANFINDISSEDWGRLYPGLGKIHFLL</sequence>
<dbReference type="InterPro" id="IPR005135">
    <property type="entry name" value="Endo/exonuclease/phosphatase"/>
</dbReference>
<evidence type="ECO:0000259" key="1">
    <source>
        <dbReference type="Pfam" id="PF03372"/>
    </source>
</evidence>
<dbReference type="AlphaFoldDB" id="A0AA38ID44"/>
<dbReference type="Proteomes" id="UP001168821">
    <property type="component" value="Unassembled WGS sequence"/>
</dbReference>
<name>A0AA38ID44_9CUCU</name>
<dbReference type="InterPro" id="IPR036691">
    <property type="entry name" value="Endo/exonu/phosph_ase_sf"/>
</dbReference>
<dbReference type="EMBL" id="JALNTZ010000004">
    <property type="protein sequence ID" value="KAJ3655663.1"/>
    <property type="molecule type" value="Genomic_DNA"/>
</dbReference>
<organism evidence="2 3">
    <name type="scientific">Zophobas morio</name>
    <dbReference type="NCBI Taxonomy" id="2755281"/>
    <lineage>
        <taxon>Eukaryota</taxon>
        <taxon>Metazoa</taxon>
        <taxon>Ecdysozoa</taxon>
        <taxon>Arthropoda</taxon>
        <taxon>Hexapoda</taxon>
        <taxon>Insecta</taxon>
        <taxon>Pterygota</taxon>
        <taxon>Neoptera</taxon>
        <taxon>Endopterygota</taxon>
        <taxon>Coleoptera</taxon>
        <taxon>Polyphaga</taxon>
        <taxon>Cucujiformia</taxon>
        <taxon>Tenebrionidae</taxon>
        <taxon>Zophobas</taxon>
    </lineage>
</organism>
<reference evidence="2" key="1">
    <citation type="journal article" date="2023" name="G3 (Bethesda)">
        <title>Whole genome assemblies of Zophobas morio and Tenebrio molitor.</title>
        <authorList>
            <person name="Kaur S."/>
            <person name="Stinson S.A."/>
            <person name="diCenzo G.C."/>
        </authorList>
    </citation>
    <scope>NUCLEOTIDE SEQUENCE</scope>
    <source>
        <strain evidence="2">QUZm001</strain>
    </source>
</reference>
<evidence type="ECO:0000313" key="3">
    <source>
        <dbReference type="Proteomes" id="UP001168821"/>
    </source>
</evidence>
<dbReference type="Pfam" id="PF03372">
    <property type="entry name" value="Exo_endo_phos"/>
    <property type="match status" value="1"/>
</dbReference>
<dbReference type="SUPFAM" id="SSF56219">
    <property type="entry name" value="DNase I-like"/>
    <property type="match status" value="1"/>
</dbReference>
<evidence type="ECO:0000313" key="2">
    <source>
        <dbReference type="EMBL" id="KAJ3655663.1"/>
    </source>
</evidence>